<keyword evidence="4" id="KW-1185">Reference proteome</keyword>
<feature type="compositionally biased region" description="Polar residues" evidence="1">
    <location>
        <begin position="564"/>
        <end position="593"/>
    </location>
</feature>
<feature type="compositionally biased region" description="Low complexity" evidence="1">
    <location>
        <begin position="49"/>
        <end position="64"/>
    </location>
</feature>
<dbReference type="PANTHER" id="PTHR14382">
    <property type="entry name" value="MDM2-BINDING PROTEIN"/>
    <property type="match status" value="1"/>
</dbReference>
<dbReference type="InterPro" id="IPR029420">
    <property type="entry name" value="MTBP_central"/>
</dbReference>
<feature type="compositionally biased region" description="Polar residues" evidence="1">
    <location>
        <begin position="628"/>
        <end position="637"/>
    </location>
</feature>
<dbReference type="InParanoid" id="A0A7M7PV73"/>
<dbReference type="OMA" id="HFYGEQI"/>
<reference evidence="3" key="2">
    <citation type="submission" date="2021-01" db="UniProtKB">
        <authorList>
            <consortium name="EnsemblMetazoa"/>
        </authorList>
    </citation>
    <scope>IDENTIFICATION</scope>
</reference>
<feature type="region of interest" description="Disordered" evidence="1">
    <location>
        <begin position="564"/>
        <end position="637"/>
    </location>
</feature>
<dbReference type="AlphaFoldDB" id="A0A7M7PV73"/>
<dbReference type="GeneID" id="100893406"/>
<evidence type="ECO:0000256" key="1">
    <source>
        <dbReference type="SAM" id="MobiDB-lite"/>
    </source>
</evidence>
<feature type="region of interest" description="Disordered" evidence="1">
    <location>
        <begin position="793"/>
        <end position="812"/>
    </location>
</feature>
<organism evidence="3 4">
    <name type="scientific">Strongylocentrotus purpuratus</name>
    <name type="common">Purple sea urchin</name>
    <dbReference type="NCBI Taxonomy" id="7668"/>
    <lineage>
        <taxon>Eukaryota</taxon>
        <taxon>Metazoa</taxon>
        <taxon>Echinodermata</taxon>
        <taxon>Eleutherozoa</taxon>
        <taxon>Echinozoa</taxon>
        <taxon>Echinoidea</taxon>
        <taxon>Euechinoidea</taxon>
        <taxon>Echinacea</taxon>
        <taxon>Camarodonta</taxon>
        <taxon>Echinidea</taxon>
        <taxon>Strongylocentrotidae</taxon>
        <taxon>Strongylocentrotus</taxon>
    </lineage>
</organism>
<sequence length="812" mass="91049">MDSYYKFSLQIPRYIIAISTEWLSAEDVQVFQRLAQSLCTNEERCSHLPTPERSTRTTNESSSSIGPETVKHGPVDNVWINVVVPEYKDSSEPTTADTVFHSGWSRVHEQDIEVDEDGQQAVFAEMRQKFGKARSNMESLSVTKMREYTGLVASELDNIADELPVGGYLLDVVWLMPTITDFPILERPDAFLFSVLRRLEVWHNARVTIMLGKGLEGIDHPSLVHWKTFIESRVVELRASPDGTDTKVEDILSQSASLAWQGQVKYISSRGTAFPPWPGFSLHRLADDSHRSEPFIEILNPNANPQQDATGSQPSMDDSFISLSNHELKSKYVVNETLEFMHLANLHEIPSWFILPGKFELRLRDKEKRQRYSRSRFWMRYLTHRLPGDGQGAICQLSCLEVDGPVPEAQSVGLSTQVWTSDITSDPLHPTVPNVQLKGTRHTFFFLVHGDRRGRCIALPLVSPFMLNGAAHALLACHEEEERSTQDEEVAQPAREVLNSLSTISGRQLGEEEEELAKMQVKALAMVIEKIRSEGLEINVTPSLLIFLFNYTRKVFYEGYSISDDISSPTTQSPSEDTSIASSERGAPSQTQIGHGAVATGGERIDGSGLAQTESVNEPRPTRIDLSSLPTELTQSPSQWVERQALQNRESIANRLRRLGSEDLTLGGFSVPSTVCNNTITLSAKEFRSHFKPNGQPKRDELVLVPPSGVRHSPRTRSSAAGHHNNGPSVQELMETGFSDSLKLKYHGMHFCRETPDSQSIDLKMMRVQQRCIRQEMACTFTSHLNHPTLAIRKKRKHSDSPSTQKVCLPLS</sequence>
<feature type="region of interest" description="Disordered" evidence="1">
    <location>
        <begin position="43"/>
        <end position="71"/>
    </location>
</feature>
<evidence type="ECO:0000313" key="3">
    <source>
        <dbReference type="EnsemblMetazoa" id="XP_030855554"/>
    </source>
</evidence>
<dbReference type="GO" id="GO:0034501">
    <property type="term" value="P:protein localization to kinetochore"/>
    <property type="evidence" value="ECO:0000318"/>
    <property type="project" value="GO_Central"/>
</dbReference>
<accession>A0A7M7PV73</accession>
<proteinExistence type="predicted"/>
<dbReference type="EnsemblMetazoa" id="XM_030999694">
    <property type="protein sequence ID" value="XP_030855554"/>
    <property type="gene ID" value="LOC100893406"/>
</dbReference>
<dbReference type="GO" id="GO:0031396">
    <property type="term" value="P:regulation of protein ubiquitination"/>
    <property type="evidence" value="ECO:0007669"/>
    <property type="project" value="InterPro"/>
</dbReference>
<dbReference type="PANTHER" id="PTHR14382:SF1">
    <property type="entry name" value="MDM2-BINDING PROTEIN"/>
    <property type="match status" value="1"/>
</dbReference>
<dbReference type="GO" id="GO:0000776">
    <property type="term" value="C:kinetochore"/>
    <property type="evidence" value="ECO:0000318"/>
    <property type="project" value="GO_Central"/>
</dbReference>
<dbReference type="Proteomes" id="UP000007110">
    <property type="component" value="Unassembled WGS sequence"/>
</dbReference>
<protein>
    <recommendedName>
        <fullName evidence="2">DM2 domain-containing protein</fullName>
    </recommendedName>
</protein>
<dbReference type="OrthoDB" id="8633268at2759"/>
<name>A0A7M7PV73_STRPU</name>
<feature type="domain" description="DM2" evidence="2">
    <location>
        <begin position="336"/>
        <end position="700"/>
    </location>
</feature>
<dbReference type="KEGG" id="spu:100893406"/>
<dbReference type="RefSeq" id="XP_030855554.1">
    <property type="nucleotide sequence ID" value="XM_030999694.1"/>
</dbReference>
<evidence type="ECO:0000259" key="2">
    <source>
        <dbReference type="Pfam" id="PF14919"/>
    </source>
</evidence>
<dbReference type="Pfam" id="PF14919">
    <property type="entry name" value="MTBP_mid"/>
    <property type="match status" value="1"/>
</dbReference>
<dbReference type="GO" id="GO:0007089">
    <property type="term" value="P:traversing start control point of mitotic cell cycle"/>
    <property type="evidence" value="ECO:0000318"/>
    <property type="project" value="GO_Central"/>
</dbReference>
<evidence type="ECO:0000313" key="4">
    <source>
        <dbReference type="Proteomes" id="UP000007110"/>
    </source>
</evidence>
<reference evidence="4" key="1">
    <citation type="submission" date="2015-02" db="EMBL/GenBank/DDBJ databases">
        <title>Genome sequencing for Strongylocentrotus purpuratus.</title>
        <authorList>
            <person name="Murali S."/>
            <person name="Liu Y."/>
            <person name="Vee V."/>
            <person name="English A."/>
            <person name="Wang M."/>
            <person name="Skinner E."/>
            <person name="Han Y."/>
            <person name="Muzny D.M."/>
            <person name="Worley K.C."/>
            <person name="Gibbs R.A."/>
        </authorList>
    </citation>
    <scope>NUCLEOTIDE SEQUENCE</scope>
</reference>
<dbReference type="InterPro" id="IPR039061">
    <property type="entry name" value="MTBP"/>
</dbReference>
<feature type="region of interest" description="Disordered" evidence="1">
    <location>
        <begin position="692"/>
        <end position="730"/>
    </location>
</feature>
<dbReference type="FunCoup" id="A0A7M7PV73">
    <property type="interactions" value="626"/>
</dbReference>